<dbReference type="AlphaFoldDB" id="A0A9Q1KKW5"/>
<gene>
    <name evidence="2" type="ORF">Cgig2_000821</name>
</gene>
<dbReference type="EMBL" id="JAKOGI010000095">
    <property type="protein sequence ID" value="KAJ8444542.1"/>
    <property type="molecule type" value="Genomic_DNA"/>
</dbReference>
<reference evidence="2" key="1">
    <citation type="submission" date="2022-04" db="EMBL/GenBank/DDBJ databases">
        <title>Carnegiea gigantea Genome sequencing and assembly v2.</title>
        <authorList>
            <person name="Copetti D."/>
            <person name="Sanderson M.J."/>
            <person name="Burquez A."/>
            <person name="Wojciechowski M.F."/>
        </authorList>
    </citation>
    <scope>NUCLEOTIDE SEQUENCE</scope>
    <source>
        <strain evidence="2">SGP5-SGP5p</strain>
        <tissue evidence="2">Aerial part</tissue>
    </source>
</reference>
<comment type="caution">
    <text evidence="2">The sequence shown here is derived from an EMBL/GenBank/DDBJ whole genome shotgun (WGS) entry which is preliminary data.</text>
</comment>
<organism evidence="2 3">
    <name type="scientific">Carnegiea gigantea</name>
    <dbReference type="NCBI Taxonomy" id="171969"/>
    <lineage>
        <taxon>Eukaryota</taxon>
        <taxon>Viridiplantae</taxon>
        <taxon>Streptophyta</taxon>
        <taxon>Embryophyta</taxon>
        <taxon>Tracheophyta</taxon>
        <taxon>Spermatophyta</taxon>
        <taxon>Magnoliopsida</taxon>
        <taxon>eudicotyledons</taxon>
        <taxon>Gunneridae</taxon>
        <taxon>Pentapetalae</taxon>
        <taxon>Caryophyllales</taxon>
        <taxon>Cactineae</taxon>
        <taxon>Cactaceae</taxon>
        <taxon>Cactoideae</taxon>
        <taxon>Echinocereeae</taxon>
        <taxon>Carnegiea</taxon>
    </lineage>
</organism>
<evidence type="ECO:0000313" key="2">
    <source>
        <dbReference type="EMBL" id="KAJ8444542.1"/>
    </source>
</evidence>
<evidence type="ECO:0000256" key="1">
    <source>
        <dbReference type="SAM" id="MobiDB-lite"/>
    </source>
</evidence>
<keyword evidence="3" id="KW-1185">Reference proteome</keyword>
<feature type="region of interest" description="Disordered" evidence="1">
    <location>
        <begin position="252"/>
        <end position="298"/>
    </location>
</feature>
<protein>
    <recommendedName>
        <fullName evidence="4">DUF4283 domain-containing protein</fullName>
    </recommendedName>
</protein>
<dbReference type="PANTHER" id="PTHR33233:SF17">
    <property type="entry name" value="DUF4283 DOMAIN-CONTAINING PROTEIN"/>
    <property type="match status" value="1"/>
</dbReference>
<proteinExistence type="predicted"/>
<evidence type="ECO:0008006" key="4">
    <source>
        <dbReference type="Google" id="ProtNLM"/>
    </source>
</evidence>
<dbReference type="PANTHER" id="PTHR33233">
    <property type="entry name" value="ENDONUCLEASE/EXONUCLEASE/PHOSPHATASE"/>
    <property type="match status" value="1"/>
</dbReference>
<dbReference type="OrthoDB" id="10686301at2759"/>
<name>A0A9Q1KKW5_9CARY</name>
<sequence>METNSHPLNLVLAQPPHSVSRSGRAYPLSPPAQNAQIVGSITTETSTLAAPILSGATQPSIAQNTQNVHSQGLASGTCRTTSMAARAAKPSRAPESAQLLDKLQVEKWGFYFFDSKPMLVKGWNPNMDLQTETIRSLPLWIQLPSLDIKYWGIESLSKNGSLLGVPIKTDKITKEKQAIRYARLLVEMPIEGPFPDHVDFFNEEGVLIRQQVTYEWVPSKCTHCAMLGHTEEVCKKKKGVVRKEWRKKTQPSLLTSLVAGQPAPSTTPSPPQLETSTSLEPPPRRLHPAPKRPSVTPVAPLSELHNSFEALSEAHILVMQQDILHKENQSTDPPHELTNFLLNCEVQELSSSGAFFTRTNKTIWSKLDRVFINNLWYEIFDFTLAKVLPSGLSNHSPILLQFHVPPRPPSYFQFCDMWSSHRDFRSIVSVSLPDTSSQDILRLTRVYFSQVRRQLSQLNRVHFKDLKIQQELARNALLQLQHALQCSPDNVGLKHLENEARANYISILSSSLALLRQQCKMDWISYGDDSTRFFFTKAKQRKLTTYIYSIHDAFDNEIFSDKV</sequence>
<accession>A0A9Q1KKW5</accession>
<dbReference type="Proteomes" id="UP001153076">
    <property type="component" value="Unassembled WGS sequence"/>
</dbReference>
<evidence type="ECO:0000313" key="3">
    <source>
        <dbReference type="Proteomes" id="UP001153076"/>
    </source>
</evidence>